<accession>A0A9P6MDP4</accession>
<keyword evidence="2" id="KW-1185">Reference proteome</keyword>
<sequence>MASEGMSMNVYNPIEEIPSDADEDYLLDRSVLEIAVRRSRDERNHKKAKKTSQSYEEVIWEFENQDDPILQMMDQERTRRRDSENDITKVRFQIQKLISRRKELQLEYDLMIARVPNSN</sequence>
<name>A0A9P6MDP4_9FUNG</name>
<evidence type="ECO:0000313" key="2">
    <source>
        <dbReference type="Proteomes" id="UP000749646"/>
    </source>
</evidence>
<proteinExistence type="predicted"/>
<protein>
    <submittedName>
        <fullName evidence="1">Uncharacterized protein</fullName>
    </submittedName>
</protein>
<gene>
    <name evidence="1" type="ORF">BGZ65_010779</name>
</gene>
<dbReference type="AlphaFoldDB" id="A0A9P6MDP4"/>
<organism evidence="1 2">
    <name type="scientific">Modicella reniformis</name>
    <dbReference type="NCBI Taxonomy" id="1440133"/>
    <lineage>
        <taxon>Eukaryota</taxon>
        <taxon>Fungi</taxon>
        <taxon>Fungi incertae sedis</taxon>
        <taxon>Mucoromycota</taxon>
        <taxon>Mortierellomycotina</taxon>
        <taxon>Mortierellomycetes</taxon>
        <taxon>Mortierellales</taxon>
        <taxon>Mortierellaceae</taxon>
        <taxon>Modicella</taxon>
    </lineage>
</organism>
<evidence type="ECO:0000313" key="1">
    <source>
        <dbReference type="EMBL" id="KAF9993663.1"/>
    </source>
</evidence>
<comment type="caution">
    <text evidence="1">The sequence shown here is derived from an EMBL/GenBank/DDBJ whole genome shotgun (WGS) entry which is preliminary data.</text>
</comment>
<dbReference type="EMBL" id="JAAAHW010001774">
    <property type="protein sequence ID" value="KAF9993663.1"/>
    <property type="molecule type" value="Genomic_DNA"/>
</dbReference>
<dbReference type="Proteomes" id="UP000749646">
    <property type="component" value="Unassembled WGS sequence"/>
</dbReference>
<reference evidence="1" key="1">
    <citation type="journal article" date="2020" name="Fungal Divers.">
        <title>Resolving the Mortierellaceae phylogeny through synthesis of multi-gene phylogenetics and phylogenomics.</title>
        <authorList>
            <person name="Vandepol N."/>
            <person name="Liber J."/>
            <person name="Desiro A."/>
            <person name="Na H."/>
            <person name="Kennedy M."/>
            <person name="Barry K."/>
            <person name="Grigoriev I.V."/>
            <person name="Miller A.N."/>
            <person name="O'Donnell K."/>
            <person name="Stajich J.E."/>
            <person name="Bonito G."/>
        </authorList>
    </citation>
    <scope>NUCLEOTIDE SEQUENCE</scope>
    <source>
        <strain evidence="1">MES-2147</strain>
    </source>
</reference>